<evidence type="ECO:0000313" key="4">
    <source>
        <dbReference type="EMBL" id="RDU72833.1"/>
    </source>
</evidence>
<feature type="domain" description="Glycosyltransferase 2-like" evidence="3">
    <location>
        <begin position="16"/>
        <end position="188"/>
    </location>
</feature>
<dbReference type="InterPro" id="IPR029044">
    <property type="entry name" value="Nucleotide-diphossugar_trans"/>
</dbReference>
<dbReference type="Gene3D" id="3.90.550.10">
    <property type="entry name" value="Spore Coat Polysaccharide Biosynthesis Protein SpsA, Chain A"/>
    <property type="match status" value="1"/>
</dbReference>
<dbReference type="PANTHER" id="PTHR22916">
    <property type="entry name" value="GLYCOSYLTRANSFERASE"/>
    <property type="match status" value="1"/>
</dbReference>
<dbReference type="GO" id="GO:0016758">
    <property type="term" value="F:hexosyltransferase activity"/>
    <property type="evidence" value="ECO:0007669"/>
    <property type="project" value="UniProtKB-ARBA"/>
</dbReference>
<protein>
    <recommendedName>
        <fullName evidence="3">Glycosyltransferase 2-like domain-containing protein</fullName>
    </recommendedName>
</protein>
<organism evidence="4 5">
    <name type="scientific">Helicobacter anseris</name>
    <dbReference type="NCBI Taxonomy" id="375926"/>
    <lineage>
        <taxon>Bacteria</taxon>
        <taxon>Pseudomonadati</taxon>
        <taxon>Campylobacterota</taxon>
        <taxon>Epsilonproteobacteria</taxon>
        <taxon>Campylobacterales</taxon>
        <taxon>Helicobacteraceae</taxon>
        <taxon>Helicobacter</taxon>
    </lineage>
</organism>
<gene>
    <name evidence="4" type="ORF">CQA57_06180</name>
</gene>
<name>A0A3D8J5U0_9HELI</name>
<dbReference type="InterPro" id="IPR001173">
    <property type="entry name" value="Glyco_trans_2-like"/>
</dbReference>
<dbReference type="CDD" id="cd00761">
    <property type="entry name" value="Glyco_tranf_GTA_type"/>
    <property type="match status" value="1"/>
</dbReference>
<keyword evidence="1" id="KW-0328">Glycosyltransferase</keyword>
<dbReference type="OrthoDB" id="5396343at2"/>
<evidence type="ECO:0000256" key="1">
    <source>
        <dbReference type="ARBA" id="ARBA00022676"/>
    </source>
</evidence>
<dbReference type="PANTHER" id="PTHR22916:SF51">
    <property type="entry name" value="GLYCOSYLTRANSFERASE EPSH-RELATED"/>
    <property type="match status" value="1"/>
</dbReference>
<keyword evidence="5" id="KW-1185">Reference proteome</keyword>
<dbReference type="Proteomes" id="UP000256695">
    <property type="component" value="Unassembled WGS sequence"/>
</dbReference>
<evidence type="ECO:0000256" key="2">
    <source>
        <dbReference type="ARBA" id="ARBA00022679"/>
    </source>
</evidence>
<sequence length="335" mass="39555">MFLLGGGGLHNSPFFSIIIPVYNAKPYIARCLESCINQTFFDIEIIVVDDCGSDESIEIVEEYTKKDKRIKILHNKENLGTFHARVCGERYANGFYILHIDSDDFIKSVACEEFYKTIQSDYNTTGIYADFCCFKVEFLPKGIFKKTPLYIRDILYQKEILENFLIKASSPPVVIWNKVYKRDLLRKIDDFIRFNFQNLSKIIMGEDLLKFFFIVIFSHKSIGLNKDLYVYCDNENSVTRNINSEARDKRVADLKYILTLFDNCTRLDLLQEKHILSAIKKIKNILRSSIELEYRYDTFYFSYLKACIKSLFFYRKWKTYVRILVYFLSFGKIKL</sequence>
<dbReference type="Pfam" id="PF00535">
    <property type="entry name" value="Glycos_transf_2"/>
    <property type="match status" value="1"/>
</dbReference>
<comment type="caution">
    <text evidence="4">The sequence shown here is derived from an EMBL/GenBank/DDBJ whole genome shotgun (WGS) entry which is preliminary data.</text>
</comment>
<evidence type="ECO:0000313" key="5">
    <source>
        <dbReference type="Proteomes" id="UP000256695"/>
    </source>
</evidence>
<dbReference type="AlphaFoldDB" id="A0A3D8J5U0"/>
<reference evidence="4 5" key="1">
    <citation type="submission" date="2018-04" db="EMBL/GenBank/DDBJ databases">
        <title>Novel Campyloabacter and Helicobacter Species and Strains.</title>
        <authorList>
            <person name="Mannion A.J."/>
            <person name="Shen Z."/>
            <person name="Fox J.G."/>
        </authorList>
    </citation>
    <scope>NUCLEOTIDE SEQUENCE [LARGE SCALE GENOMIC DNA]</scope>
    <source>
        <strain evidence="4 5">MIT 04-9362</strain>
    </source>
</reference>
<keyword evidence="2" id="KW-0808">Transferase</keyword>
<evidence type="ECO:0000259" key="3">
    <source>
        <dbReference type="Pfam" id="PF00535"/>
    </source>
</evidence>
<dbReference type="EMBL" id="NXLX01000015">
    <property type="protein sequence ID" value="RDU72833.1"/>
    <property type="molecule type" value="Genomic_DNA"/>
</dbReference>
<dbReference type="SUPFAM" id="SSF53448">
    <property type="entry name" value="Nucleotide-diphospho-sugar transferases"/>
    <property type="match status" value="1"/>
</dbReference>
<proteinExistence type="predicted"/>
<accession>A0A3D8J5U0</accession>